<dbReference type="GO" id="GO:0000794">
    <property type="term" value="C:condensed nuclear chromosome"/>
    <property type="evidence" value="ECO:0007669"/>
    <property type="project" value="TreeGrafter"/>
</dbReference>
<dbReference type="PROSITE" id="PS51131">
    <property type="entry name" value="ZN_HOOK"/>
    <property type="match status" value="1"/>
</dbReference>
<keyword evidence="16" id="KW-0539">Nucleus</keyword>
<evidence type="ECO:0000256" key="3">
    <source>
        <dbReference type="ARBA" id="ARBA00004286"/>
    </source>
</evidence>
<dbReference type="GO" id="GO:0051880">
    <property type="term" value="F:G-quadruplex DNA binding"/>
    <property type="evidence" value="ECO:0007669"/>
    <property type="project" value="TreeGrafter"/>
</dbReference>
<dbReference type="SUPFAM" id="SSF52540">
    <property type="entry name" value="P-loop containing nucleoside triphosphate hydrolases"/>
    <property type="match status" value="1"/>
</dbReference>
<dbReference type="InterPro" id="IPR038729">
    <property type="entry name" value="Rad50/SbcC_AAA"/>
</dbReference>
<evidence type="ECO:0000256" key="11">
    <source>
        <dbReference type="ARBA" id="ARBA00022833"/>
    </source>
</evidence>
<sequence>MSMIDKMSIIGIRAFGPDDKHQQVIQFQHPLTLLVGPNGAGKTTIIECLKYATTGEHPQNTKGGAFVHDPKLANETEVKAKVRLRCRNVKGHMVEVERSMIATQKAKKVQFKTLDGILIKRRNDEEPVHLTSKCADLNQQMVEELGVSKAVLDNVIFCHQEDSNWPLSEGKSVKQKFDDIFAATRYIKALEEIRKIQKLQKGKLGQDKVEMKHLKTHCETAKEKKKLLEDKELKLQAAKESAENAEENIRPIESELRELKKKQTEIVVLDTELKTTKSRRQQMVEDERKLKSRIKNEFKASCYKLGQEQVLNAKRRQQNQLEKQINPLQDEINSFSKKKMNLSVEQAVKNAKAQQNQRNELIKDSSDRYGINLSYSGSELTDTEASSFVHSFQSHLEEELKQTWQMKTELQEGNKHKKKNLSALKEKSAELNQFLSYLTSLTNSLNQSFLQTTRDLHRLQTAADSGQLDELQIRLQKAEEKLQAAERSNKVDDLRRNLTEQNESKLELQRKIESLDSLIISMHKSAESRTKIEMLKKEKQSKEDAIINLKRKNQAMLEELGLASQSSFPDKMKMMRWIRGKESEVSSAQVCFDRKKSDFTQLSTKKEMVSSQIKAKKSRRSVLDETLLEVCGSDDLDQDLAKLDSEIKELQGNKGLTDGIQYMYKEFIKKLTVEGHEDKSEIPCPLCMRCFEETTEVDELIDDLQTKLDMAPEKLASQHKQLKQKQERYQVLLDNKPIKMELDRLQTSELPDLEKQYSNMSLKFGDAGRSKEEAEETWSKLKEEETKAKQCLPDVAQIDTLQDEMREINRKIRNLESELPMSSTSKSSEELNTEKRELGQNLSKLTQAMDQTRHEIEASTNLIHRLKDKVNSIQAEKLKLASDLHKCEQLQDQQQTLQDDIKKLKDEIELNERSLAPLLREVEDLEGKKNEVSRRNNTSLTDATQKLQTLQNQLRRLESIHQEVQRFSNSSVPDKLQRTIKQIDDLEMSMNSSENKLAKLRDDVERLKKELVTCVDRQRDLEDNSALRERRREIVEVDEEVERMKLELGGLDPVKLERKVRELNKEHSDLTKEIERNKVRQEGLEETVRGIKLELCRESLKFADERYKECMISATTLELASEDLDKYYKALDHAIMRYHKIKMEDINKIIRSLWQETYKGTGLYFSFLWFHLHPTYIDYIEICSSEDTGSSASTRRVFNYRVVMHCAGTAMDMRGRCSAGQKVLASLVIRLALAETFCISCGILALDEPTTNLDRANIDSLAEALLSIIETRSQQRNFQLVVITHDEEFVDLIGRSNYVDHFFRIKKDDRARSRIIRCPIRSLSA</sequence>
<keyword evidence="11 19" id="KW-0862">Zinc</keyword>
<evidence type="ECO:0000256" key="19">
    <source>
        <dbReference type="PROSITE-ProRule" id="PRU00471"/>
    </source>
</evidence>
<keyword evidence="12" id="KW-0067">ATP-binding</keyword>
<comment type="catalytic activity">
    <reaction evidence="18">
        <text>ATP + H2O = ADP + phosphate + H(+)</text>
        <dbReference type="Rhea" id="RHEA:13065"/>
        <dbReference type="ChEBI" id="CHEBI:15377"/>
        <dbReference type="ChEBI" id="CHEBI:15378"/>
        <dbReference type="ChEBI" id="CHEBI:30616"/>
        <dbReference type="ChEBI" id="CHEBI:43474"/>
        <dbReference type="ChEBI" id="CHEBI:456216"/>
    </reaction>
</comment>
<dbReference type="GO" id="GO:0070192">
    <property type="term" value="P:chromosome organization involved in meiotic cell cycle"/>
    <property type="evidence" value="ECO:0007669"/>
    <property type="project" value="TreeGrafter"/>
</dbReference>
<dbReference type="GO" id="GO:0030870">
    <property type="term" value="C:Mre11 complex"/>
    <property type="evidence" value="ECO:0007669"/>
    <property type="project" value="InterPro"/>
</dbReference>
<dbReference type="GO" id="GO:0003691">
    <property type="term" value="F:double-stranded telomeric DNA binding"/>
    <property type="evidence" value="ECO:0007669"/>
    <property type="project" value="TreeGrafter"/>
</dbReference>
<evidence type="ECO:0000259" key="22">
    <source>
        <dbReference type="PROSITE" id="PS51131"/>
    </source>
</evidence>
<dbReference type="GO" id="GO:0043047">
    <property type="term" value="F:single-stranded telomeric DNA binding"/>
    <property type="evidence" value="ECO:0007669"/>
    <property type="project" value="TreeGrafter"/>
</dbReference>
<dbReference type="NCBIfam" id="TIGR00606">
    <property type="entry name" value="rad50"/>
    <property type="match status" value="1"/>
</dbReference>
<keyword evidence="13" id="KW-0460">Magnesium</keyword>
<evidence type="ECO:0000256" key="20">
    <source>
        <dbReference type="SAM" id="Coils"/>
    </source>
</evidence>
<feature type="coiled-coil region" evidence="20">
    <location>
        <begin position="311"/>
        <end position="364"/>
    </location>
</feature>
<evidence type="ECO:0000313" key="23">
    <source>
        <dbReference type="Ensembl" id="ENSCSAVP00000017428.1"/>
    </source>
</evidence>
<accession>H2ZIL2</accession>
<dbReference type="STRING" id="51511.ENSCSAVP00000017428"/>
<dbReference type="GO" id="GO:0007004">
    <property type="term" value="P:telomere maintenance via telomerase"/>
    <property type="evidence" value="ECO:0007669"/>
    <property type="project" value="TreeGrafter"/>
</dbReference>
<evidence type="ECO:0000313" key="24">
    <source>
        <dbReference type="Proteomes" id="UP000007875"/>
    </source>
</evidence>
<dbReference type="GO" id="GO:0000722">
    <property type="term" value="P:telomere maintenance via recombination"/>
    <property type="evidence" value="ECO:0007669"/>
    <property type="project" value="UniProtKB-ARBA"/>
</dbReference>
<keyword evidence="17" id="KW-0469">Meiosis</keyword>
<feature type="binding site" evidence="19">
    <location>
        <position position="687"/>
    </location>
    <ligand>
        <name>Zn(2+)</name>
        <dbReference type="ChEBI" id="CHEBI:29105"/>
    </ligand>
</feature>
<dbReference type="OMA" id="FSDYYYR"/>
<dbReference type="FunFam" id="3.40.50.300:FF:001195">
    <property type="entry name" value="DNA repair protein rad50"/>
    <property type="match status" value="1"/>
</dbReference>
<evidence type="ECO:0000256" key="21">
    <source>
        <dbReference type="SAM" id="MobiDB-lite"/>
    </source>
</evidence>
<keyword evidence="14 20" id="KW-0175">Coiled coil</keyword>
<keyword evidence="24" id="KW-1185">Reference proteome</keyword>
<dbReference type="GeneTree" id="ENSGT00390000018781"/>
<evidence type="ECO:0000256" key="7">
    <source>
        <dbReference type="ARBA" id="ARBA00022723"/>
    </source>
</evidence>
<feature type="domain" description="Zinc-hook" evidence="22">
    <location>
        <begin position="633"/>
        <end position="737"/>
    </location>
</feature>
<dbReference type="InterPro" id="IPR004584">
    <property type="entry name" value="Rad50_eukaryotes"/>
</dbReference>
<evidence type="ECO:0000256" key="1">
    <source>
        <dbReference type="ARBA" id="ARBA00001947"/>
    </source>
</evidence>
<reference evidence="23" key="2">
    <citation type="submission" date="2025-08" db="UniProtKB">
        <authorList>
            <consortium name="Ensembl"/>
        </authorList>
    </citation>
    <scope>IDENTIFICATION</scope>
</reference>
<feature type="coiled-coil region" evidence="20">
    <location>
        <begin position="461"/>
        <end position="559"/>
    </location>
</feature>
<keyword evidence="15" id="KW-0234">DNA repair</keyword>
<keyword evidence="9" id="KW-0227">DNA damage</keyword>
<reference evidence="24" key="1">
    <citation type="submission" date="2003-08" db="EMBL/GenBank/DDBJ databases">
        <authorList>
            <person name="Birren B."/>
            <person name="Nusbaum C."/>
            <person name="Abebe A."/>
            <person name="Abouelleil A."/>
            <person name="Adekoya E."/>
            <person name="Ait-zahra M."/>
            <person name="Allen N."/>
            <person name="Allen T."/>
            <person name="An P."/>
            <person name="Anderson M."/>
            <person name="Anderson S."/>
            <person name="Arachchi H."/>
            <person name="Armbruster J."/>
            <person name="Bachantsang P."/>
            <person name="Baldwin J."/>
            <person name="Barry A."/>
            <person name="Bayul T."/>
            <person name="Blitshsteyn B."/>
            <person name="Bloom T."/>
            <person name="Blye J."/>
            <person name="Boguslavskiy L."/>
            <person name="Borowsky M."/>
            <person name="Boukhgalter B."/>
            <person name="Brunache A."/>
            <person name="Butler J."/>
            <person name="Calixte N."/>
            <person name="Calvo S."/>
            <person name="Camarata J."/>
            <person name="Campo K."/>
            <person name="Chang J."/>
            <person name="Cheshatsang Y."/>
            <person name="Citroen M."/>
            <person name="Collymore A."/>
            <person name="Considine T."/>
            <person name="Cook A."/>
            <person name="Cooke P."/>
            <person name="Corum B."/>
            <person name="Cuomo C."/>
            <person name="David R."/>
            <person name="Dawoe T."/>
            <person name="Degray S."/>
            <person name="Dodge S."/>
            <person name="Dooley K."/>
            <person name="Dorje P."/>
            <person name="Dorjee K."/>
            <person name="Dorris L."/>
            <person name="Duffey N."/>
            <person name="Dupes A."/>
            <person name="Elkins T."/>
            <person name="Engels R."/>
            <person name="Erickson J."/>
            <person name="Farina A."/>
            <person name="Faro S."/>
            <person name="Ferreira P."/>
            <person name="Fischer H."/>
            <person name="Fitzgerald M."/>
            <person name="Foley K."/>
            <person name="Gage D."/>
            <person name="Galagan J."/>
            <person name="Gearin G."/>
            <person name="Gnerre S."/>
            <person name="Gnirke A."/>
            <person name="Goyette A."/>
            <person name="Graham J."/>
            <person name="Grandbois E."/>
            <person name="Gyaltsen K."/>
            <person name="Hafez N."/>
            <person name="Hagopian D."/>
            <person name="Hagos B."/>
            <person name="Hall J."/>
            <person name="Hatcher B."/>
            <person name="Heller A."/>
            <person name="Higgins H."/>
            <person name="Honan T."/>
            <person name="Horn A."/>
            <person name="Houde N."/>
            <person name="Hughes L."/>
            <person name="Hulme W."/>
            <person name="Husby E."/>
            <person name="Iliev I."/>
            <person name="Jaffe D."/>
            <person name="Jones C."/>
            <person name="Kamal M."/>
            <person name="Kamat A."/>
            <person name="Kamvysselis M."/>
            <person name="Karlsson E."/>
            <person name="Kells C."/>
            <person name="Kieu A."/>
            <person name="Kisner P."/>
            <person name="Kodira C."/>
            <person name="Kulbokas E."/>
            <person name="Labutti K."/>
            <person name="Lama D."/>
            <person name="Landers T."/>
            <person name="Leger J."/>
            <person name="Levine S."/>
            <person name="Lewis D."/>
            <person name="Lewis T."/>
            <person name="Lindblad-toh K."/>
            <person name="Liu X."/>
            <person name="Lokyitsang T."/>
            <person name="Lokyitsang Y."/>
            <person name="Lucien O."/>
            <person name="Lui A."/>
            <person name="Ma L.J."/>
            <person name="Mabbitt R."/>
            <person name="Macdonald J."/>
            <person name="Maclean C."/>
            <person name="Major J."/>
            <person name="Manning J."/>
            <person name="Marabella R."/>
            <person name="Maru K."/>
            <person name="Matthews C."/>
            <person name="Mauceli E."/>
            <person name="Mccarthy M."/>
            <person name="Mcdonough S."/>
            <person name="Mcghee T."/>
            <person name="Meldrim J."/>
            <person name="Meneus L."/>
            <person name="Mesirov J."/>
            <person name="Mihalev A."/>
            <person name="Mihova T."/>
            <person name="Mikkelsen T."/>
            <person name="Mlenga V."/>
            <person name="Moru K."/>
            <person name="Mozes J."/>
            <person name="Mulrain L."/>
            <person name="Munson G."/>
            <person name="Naylor J."/>
            <person name="Newes C."/>
            <person name="Nguyen C."/>
            <person name="Nguyen N."/>
            <person name="Nguyen T."/>
            <person name="Nicol R."/>
            <person name="Nielsen C."/>
            <person name="Nizzari M."/>
            <person name="Norbu C."/>
            <person name="Norbu N."/>
            <person name="O'donnell P."/>
            <person name="Okoawo O."/>
            <person name="O'leary S."/>
            <person name="Omotosho B."/>
            <person name="O'neill K."/>
            <person name="Osman S."/>
            <person name="Parker S."/>
            <person name="Perrin D."/>
            <person name="Phunkhang P."/>
            <person name="Piqani B."/>
            <person name="Purcell S."/>
            <person name="Rachupka T."/>
            <person name="Ramasamy U."/>
            <person name="Rameau R."/>
            <person name="Ray V."/>
            <person name="Raymond C."/>
            <person name="Retta R."/>
            <person name="Richardson S."/>
            <person name="Rise C."/>
            <person name="Rodriguez J."/>
            <person name="Rogers J."/>
            <person name="Rogov P."/>
            <person name="Rutman M."/>
            <person name="Schupbach R."/>
            <person name="Seaman C."/>
            <person name="Settipalli S."/>
            <person name="Sharpe T."/>
            <person name="Sheridan J."/>
            <person name="Sherpa N."/>
            <person name="Shi J."/>
            <person name="Smirnov S."/>
            <person name="Smith C."/>
            <person name="Sougnez C."/>
            <person name="Spencer B."/>
            <person name="Stalker J."/>
            <person name="Stange-thomann N."/>
            <person name="Stavropoulos S."/>
            <person name="Stetson K."/>
            <person name="Stone C."/>
            <person name="Stone S."/>
            <person name="Stubbs M."/>
            <person name="Talamas J."/>
            <person name="Tchuinga P."/>
            <person name="Tenzing P."/>
            <person name="Tesfaye S."/>
            <person name="Theodore J."/>
            <person name="Thoulutsang Y."/>
            <person name="Topham K."/>
            <person name="Towey S."/>
            <person name="Tsamla T."/>
            <person name="Tsomo N."/>
            <person name="Vallee D."/>
            <person name="Vassiliev H."/>
            <person name="Venkataraman V."/>
            <person name="Vinson J."/>
            <person name="Vo A."/>
            <person name="Wade C."/>
            <person name="Wang S."/>
            <person name="Wangchuk T."/>
            <person name="Wangdi T."/>
            <person name="Whittaker C."/>
            <person name="Wilkinson J."/>
            <person name="Wu Y."/>
            <person name="Wyman D."/>
            <person name="Yadav S."/>
            <person name="Yang S."/>
            <person name="Yang X."/>
            <person name="Yeager S."/>
            <person name="Yee E."/>
            <person name="Young G."/>
            <person name="Zainoun J."/>
            <person name="Zembeck L."/>
            <person name="Zimmer A."/>
            <person name="Zody M."/>
            <person name="Lander E."/>
        </authorList>
    </citation>
    <scope>NUCLEOTIDE SEQUENCE [LARGE SCALE GENOMIC DNA]</scope>
</reference>
<dbReference type="Pfam" id="PF13476">
    <property type="entry name" value="AAA_23"/>
    <property type="match status" value="1"/>
</dbReference>
<dbReference type="Gene3D" id="3.40.50.300">
    <property type="entry name" value="P-loop containing nucleotide triphosphate hydrolases"/>
    <property type="match status" value="2"/>
</dbReference>
<feature type="binding site" evidence="19">
    <location>
        <position position="684"/>
    </location>
    <ligand>
        <name>Zn(2+)</name>
        <dbReference type="ChEBI" id="CHEBI:29105"/>
    </ligand>
</feature>
<proteinExistence type="inferred from homology"/>
<dbReference type="PANTHER" id="PTHR18867:SF12">
    <property type="entry name" value="DNA REPAIR PROTEIN RAD50"/>
    <property type="match status" value="1"/>
</dbReference>
<keyword evidence="10" id="KW-0378">Hydrolase</keyword>
<dbReference type="Proteomes" id="UP000007875">
    <property type="component" value="Unassembled WGS sequence"/>
</dbReference>
<dbReference type="GO" id="GO:0016887">
    <property type="term" value="F:ATP hydrolysis activity"/>
    <property type="evidence" value="ECO:0007669"/>
    <property type="project" value="InterPro"/>
</dbReference>
<dbReference type="InParanoid" id="H2ZIL2"/>
<dbReference type="PANTHER" id="PTHR18867">
    <property type="entry name" value="RAD50"/>
    <property type="match status" value="1"/>
</dbReference>
<feature type="region of interest" description="Disordered" evidence="21">
    <location>
        <begin position="812"/>
        <end position="835"/>
    </location>
</feature>
<dbReference type="InterPro" id="IPR027417">
    <property type="entry name" value="P-loop_NTPase"/>
</dbReference>
<dbReference type="FunFam" id="3.40.50.300:FF:000593">
    <property type="entry name" value="DNA repair protein RAD50"/>
    <property type="match status" value="1"/>
</dbReference>
<evidence type="ECO:0000256" key="14">
    <source>
        <dbReference type="ARBA" id="ARBA00023054"/>
    </source>
</evidence>
<dbReference type="GO" id="GO:0046872">
    <property type="term" value="F:metal ion binding"/>
    <property type="evidence" value="ECO:0007669"/>
    <property type="project" value="UniProtKB-UniRule"/>
</dbReference>
<comment type="similarity">
    <text evidence="4">Belongs to the SMC family. RAD50 subfamily.</text>
</comment>
<evidence type="ECO:0000256" key="13">
    <source>
        <dbReference type="ARBA" id="ARBA00022842"/>
    </source>
</evidence>
<evidence type="ECO:0000256" key="6">
    <source>
        <dbReference type="ARBA" id="ARBA00022454"/>
    </source>
</evidence>
<dbReference type="InterPro" id="IPR013134">
    <property type="entry name" value="Zn_hook_RAD50"/>
</dbReference>
<evidence type="ECO:0000256" key="12">
    <source>
        <dbReference type="ARBA" id="ARBA00022840"/>
    </source>
</evidence>
<dbReference type="GO" id="GO:0005524">
    <property type="term" value="F:ATP binding"/>
    <property type="evidence" value="ECO:0007669"/>
    <property type="project" value="UniProtKB-KW"/>
</dbReference>
<evidence type="ECO:0000256" key="16">
    <source>
        <dbReference type="ARBA" id="ARBA00023242"/>
    </source>
</evidence>
<dbReference type="GO" id="GO:0007127">
    <property type="term" value="P:meiosis I"/>
    <property type="evidence" value="ECO:0007669"/>
    <property type="project" value="UniProtKB-ARBA"/>
</dbReference>
<keyword evidence="7 19" id="KW-0479">Metal-binding</keyword>
<dbReference type="Ensembl" id="ENSCSAVT00000017619.1">
    <property type="protein sequence ID" value="ENSCSAVP00000017428.1"/>
    <property type="gene ID" value="ENSCSAVG00000010267.1"/>
</dbReference>
<name>H2ZIL2_CIOSA</name>
<feature type="coiled-coil region" evidence="20">
    <location>
        <begin position="940"/>
        <end position="1080"/>
    </location>
</feature>
<evidence type="ECO:0000256" key="8">
    <source>
        <dbReference type="ARBA" id="ARBA00022741"/>
    </source>
</evidence>
<comment type="subcellular location">
    <subcellularLocation>
        <location evidence="3">Chromosome</location>
    </subcellularLocation>
    <subcellularLocation>
        <location evidence="2">Nucleus</location>
    </subcellularLocation>
</comment>
<dbReference type="GO" id="GO:0006302">
    <property type="term" value="P:double-strand break repair"/>
    <property type="evidence" value="ECO:0007669"/>
    <property type="project" value="InterPro"/>
</dbReference>
<evidence type="ECO:0000256" key="2">
    <source>
        <dbReference type="ARBA" id="ARBA00004123"/>
    </source>
</evidence>
<evidence type="ECO:0000256" key="9">
    <source>
        <dbReference type="ARBA" id="ARBA00022763"/>
    </source>
</evidence>
<evidence type="ECO:0000256" key="17">
    <source>
        <dbReference type="ARBA" id="ARBA00023254"/>
    </source>
</evidence>
<keyword evidence="6" id="KW-0158">Chromosome</keyword>
<dbReference type="Gene3D" id="1.10.287.1490">
    <property type="match status" value="1"/>
</dbReference>
<comment type="cofactor">
    <cofactor evidence="1">
        <name>Zn(2+)</name>
        <dbReference type="ChEBI" id="CHEBI:29105"/>
    </cofactor>
</comment>
<feature type="coiled-coil region" evidence="20">
    <location>
        <begin position="211"/>
        <end position="262"/>
    </location>
</feature>
<organism evidence="23 24">
    <name type="scientific">Ciona savignyi</name>
    <name type="common">Pacific transparent sea squirt</name>
    <dbReference type="NCBI Taxonomy" id="51511"/>
    <lineage>
        <taxon>Eukaryota</taxon>
        <taxon>Metazoa</taxon>
        <taxon>Chordata</taxon>
        <taxon>Tunicata</taxon>
        <taxon>Ascidiacea</taxon>
        <taxon>Phlebobranchia</taxon>
        <taxon>Cionidae</taxon>
        <taxon>Ciona</taxon>
    </lineage>
</organism>
<reference evidence="23" key="3">
    <citation type="submission" date="2025-09" db="UniProtKB">
        <authorList>
            <consortium name="Ensembl"/>
        </authorList>
    </citation>
    <scope>IDENTIFICATION</scope>
</reference>
<evidence type="ECO:0000256" key="4">
    <source>
        <dbReference type="ARBA" id="ARBA00009439"/>
    </source>
</evidence>
<protein>
    <recommendedName>
        <fullName evidence="5">DNA repair protein RAD50</fullName>
    </recommendedName>
</protein>
<keyword evidence="8" id="KW-0547">Nucleotide-binding</keyword>
<evidence type="ECO:0000256" key="5">
    <source>
        <dbReference type="ARBA" id="ARBA00017893"/>
    </source>
</evidence>
<evidence type="ECO:0000256" key="18">
    <source>
        <dbReference type="ARBA" id="ARBA00049360"/>
    </source>
</evidence>
<evidence type="ECO:0000256" key="10">
    <source>
        <dbReference type="ARBA" id="ARBA00022801"/>
    </source>
</evidence>
<evidence type="ECO:0000256" key="15">
    <source>
        <dbReference type="ARBA" id="ARBA00023204"/>
    </source>
</evidence>
<dbReference type="GO" id="GO:0000781">
    <property type="term" value="C:chromosome, telomeric region"/>
    <property type="evidence" value="ECO:0007669"/>
    <property type="project" value="UniProtKB-SubCell"/>
</dbReference>
<dbReference type="eggNOG" id="KOG0962">
    <property type="taxonomic scope" value="Eukaryota"/>
</dbReference>